<accession>A0A4C1YHV5</accession>
<reference evidence="1 2" key="1">
    <citation type="journal article" date="2019" name="Commun. Biol.">
        <title>The bagworm genome reveals a unique fibroin gene that provides high tensile strength.</title>
        <authorList>
            <person name="Kono N."/>
            <person name="Nakamura H."/>
            <person name="Ohtoshi R."/>
            <person name="Tomita M."/>
            <person name="Numata K."/>
            <person name="Arakawa K."/>
        </authorList>
    </citation>
    <scope>NUCLEOTIDE SEQUENCE [LARGE SCALE GENOMIC DNA]</scope>
</reference>
<organism evidence="1 2">
    <name type="scientific">Eumeta variegata</name>
    <name type="common">Bagworm moth</name>
    <name type="synonym">Eumeta japonica</name>
    <dbReference type="NCBI Taxonomy" id="151549"/>
    <lineage>
        <taxon>Eukaryota</taxon>
        <taxon>Metazoa</taxon>
        <taxon>Ecdysozoa</taxon>
        <taxon>Arthropoda</taxon>
        <taxon>Hexapoda</taxon>
        <taxon>Insecta</taxon>
        <taxon>Pterygota</taxon>
        <taxon>Neoptera</taxon>
        <taxon>Endopterygota</taxon>
        <taxon>Lepidoptera</taxon>
        <taxon>Glossata</taxon>
        <taxon>Ditrysia</taxon>
        <taxon>Tineoidea</taxon>
        <taxon>Psychidae</taxon>
        <taxon>Oiketicinae</taxon>
        <taxon>Eumeta</taxon>
    </lineage>
</organism>
<dbReference type="Proteomes" id="UP000299102">
    <property type="component" value="Unassembled WGS sequence"/>
</dbReference>
<evidence type="ECO:0000313" key="2">
    <source>
        <dbReference type="Proteomes" id="UP000299102"/>
    </source>
</evidence>
<evidence type="ECO:0000313" key="1">
    <source>
        <dbReference type="EMBL" id="GBP74392.1"/>
    </source>
</evidence>
<protein>
    <submittedName>
        <fullName evidence="1">Uncharacterized protein</fullName>
    </submittedName>
</protein>
<keyword evidence="2" id="KW-1185">Reference proteome</keyword>
<comment type="caution">
    <text evidence="1">The sequence shown here is derived from an EMBL/GenBank/DDBJ whole genome shotgun (WGS) entry which is preliminary data.</text>
</comment>
<dbReference type="AlphaFoldDB" id="A0A4C1YHV5"/>
<name>A0A4C1YHV5_EUMVA</name>
<gene>
    <name evidence="1" type="ORF">EVAR_80146_1</name>
</gene>
<sequence>MYTPVAGRNCPIYPILKTSSNDRSQDICIRIHIRINQCGVFTDADSHQQVTTCKESGRSQSGTFFAFVLGVQKGRLSRVALYLKLSVPTCAVASAKTTVGSPYLHRAKVESFPCPRSEIRISWEDRLEDLDQKPSALTVTDRQHRCGIIYDLSLNNCGQFSRTAAPLDRIPGYANTDAFGLMDVNE</sequence>
<proteinExistence type="predicted"/>
<dbReference type="EMBL" id="BGZK01001206">
    <property type="protein sequence ID" value="GBP74392.1"/>
    <property type="molecule type" value="Genomic_DNA"/>
</dbReference>